<dbReference type="GO" id="GO:0005634">
    <property type="term" value="C:nucleus"/>
    <property type="evidence" value="ECO:0007669"/>
    <property type="project" value="TreeGrafter"/>
</dbReference>
<dbReference type="Gene3D" id="3.30.420.10">
    <property type="entry name" value="Ribonuclease H-like superfamily/Ribonuclease H"/>
    <property type="match status" value="1"/>
</dbReference>
<dbReference type="AlphaFoldDB" id="A0A9W9M093"/>
<accession>A0A9W9M093</accession>
<sequence>MELTNQNFQDYLPWVLYELTTSCFVALDLELSGIPFSPTGQAPRVQSLQERYAETKAAAEKYQVLQVGLTICHEDPKTGTYVLKPYNINVNPLVERGLNINRDWTFMSWSVEFLAKNHFSIDDLSKHGVRYLSRSEEADAMKRIQQKYTPFKAAKDDGETQTYLTELRQSINNWMSQGAKRDTYLNLPLTSLQEKESGLTLLPALQKSQRWFIHHLVNTEYPALHSRNKNNFVQIETKRPGDHQTKEGKLDLAYQRVQKHSGLRWLIEALVGGDLSGLDATTFRPILSKVANPTITLDHVSQRMKARLKEKRTVFVGHNCYTDLVFFYQCFLGALPETVEEFQARIHQLFPVLVDTKHLASHFSPSAKSSLEEVSRNIAKLSSPTINVDALHNRYFYKASTHQAGYDSMLTAVAFIRLSTLLHQGQKIQSKTRGTLQEINIGMSPVMEVDVEKAFLDELSGSTRNFLDFFDVDHEASMAQGTSHLVLEETGDRAIAGMVARGTLIPRLGSKFWVDNANRLQIFGTVSKVLQLGKTRPGAGPEITWG</sequence>
<dbReference type="Proteomes" id="UP001146351">
    <property type="component" value="Unassembled WGS sequence"/>
</dbReference>
<keyword evidence="3" id="KW-1185">Reference proteome</keyword>
<name>A0A9W9M093_9EURO</name>
<dbReference type="EMBL" id="JAPQKO010000001">
    <property type="protein sequence ID" value="KAJ5184255.1"/>
    <property type="molecule type" value="Genomic_DNA"/>
</dbReference>
<dbReference type="InterPro" id="IPR012337">
    <property type="entry name" value="RNaseH-like_sf"/>
</dbReference>
<gene>
    <name evidence="2" type="ORF">N7492_001871</name>
</gene>
<dbReference type="OrthoDB" id="1432093at2759"/>
<dbReference type="SUPFAM" id="SSF53098">
    <property type="entry name" value="Ribonuclease H-like"/>
    <property type="match status" value="1"/>
</dbReference>
<comment type="similarity">
    <text evidence="1">Belongs to the CAF1 family.</text>
</comment>
<dbReference type="PANTHER" id="PTHR15092:SF22">
    <property type="entry name" value="POLY(A)-SPECIFIC RIBONUCLEASE PNLDC1"/>
    <property type="match status" value="1"/>
</dbReference>
<comment type="caution">
    <text evidence="2">The sequence shown here is derived from an EMBL/GenBank/DDBJ whole genome shotgun (WGS) entry which is preliminary data.</text>
</comment>
<protein>
    <submittedName>
        <fullName evidence="2">Uncharacterized protein</fullName>
    </submittedName>
</protein>
<dbReference type="GO" id="GO:0003723">
    <property type="term" value="F:RNA binding"/>
    <property type="evidence" value="ECO:0007669"/>
    <property type="project" value="TreeGrafter"/>
</dbReference>
<dbReference type="GO" id="GO:1990432">
    <property type="term" value="P:siRNA 3'-end processing"/>
    <property type="evidence" value="ECO:0007669"/>
    <property type="project" value="TreeGrafter"/>
</dbReference>
<reference evidence="2" key="1">
    <citation type="submission" date="2022-11" db="EMBL/GenBank/DDBJ databases">
        <authorList>
            <person name="Petersen C."/>
        </authorList>
    </citation>
    <scope>NUCLEOTIDE SEQUENCE</scope>
    <source>
        <strain evidence="2">IBT 21917</strain>
    </source>
</reference>
<proteinExistence type="inferred from homology"/>
<dbReference type="GO" id="GO:0000289">
    <property type="term" value="P:nuclear-transcribed mRNA poly(A) tail shortening"/>
    <property type="evidence" value="ECO:0007669"/>
    <property type="project" value="TreeGrafter"/>
</dbReference>
<organism evidence="2 3">
    <name type="scientific">Penicillium capsulatum</name>
    <dbReference type="NCBI Taxonomy" id="69766"/>
    <lineage>
        <taxon>Eukaryota</taxon>
        <taxon>Fungi</taxon>
        <taxon>Dikarya</taxon>
        <taxon>Ascomycota</taxon>
        <taxon>Pezizomycotina</taxon>
        <taxon>Eurotiomycetes</taxon>
        <taxon>Eurotiomycetidae</taxon>
        <taxon>Eurotiales</taxon>
        <taxon>Aspergillaceae</taxon>
        <taxon>Penicillium</taxon>
    </lineage>
</organism>
<dbReference type="InterPro" id="IPR036397">
    <property type="entry name" value="RNaseH_sf"/>
</dbReference>
<dbReference type="InterPro" id="IPR006941">
    <property type="entry name" value="RNase_CAF1"/>
</dbReference>
<dbReference type="InterPro" id="IPR051181">
    <property type="entry name" value="CAF1_poly(A)_ribonucleases"/>
</dbReference>
<evidence type="ECO:0000256" key="1">
    <source>
        <dbReference type="ARBA" id="ARBA00008372"/>
    </source>
</evidence>
<dbReference type="GO" id="GO:0000175">
    <property type="term" value="F:3'-5'-RNA exonuclease activity"/>
    <property type="evidence" value="ECO:0007669"/>
    <property type="project" value="TreeGrafter"/>
</dbReference>
<reference evidence="2" key="2">
    <citation type="journal article" date="2023" name="IMA Fungus">
        <title>Comparative genomic study of the Penicillium genus elucidates a diverse pangenome and 15 lateral gene transfer events.</title>
        <authorList>
            <person name="Petersen C."/>
            <person name="Sorensen T."/>
            <person name="Nielsen M.R."/>
            <person name="Sondergaard T.E."/>
            <person name="Sorensen J.L."/>
            <person name="Fitzpatrick D.A."/>
            <person name="Frisvad J.C."/>
            <person name="Nielsen K.L."/>
        </authorList>
    </citation>
    <scope>NUCLEOTIDE SEQUENCE</scope>
    <source>
        <strain evidence="2">IBT 21917</strain>
    </source>
</reference>
<dbReference type="PANTHER" id="PTHR15092">
    <property type="entry name" value="POLY A -SPECIFIC RIBONUCLEASE/TARGET OF EGR1, MEMBER 1"/>
    <property type="match status" value="1"/>
</dbReference>
<dbReference type="Pfam" id="PF04857">
    <property type="entry name" value="CAF1"/>
    <property type="match status" value="1"/>
</dbReference>
<evidence type="ECO:0000313" key="2">
    <source>
        <dbReference type="EMBL" id="KAJ5184255.1"/>
    </source>
</evidence>
<evidence type="ECO:0000313" key="3">
    <source>
        <dbReference type="Proteomes" id="UP001146351"/>
    </source>
</evidence>
<dbReference type="GO" id="GO:1990431">
    <property type="term" value="P:priRNA 3'-end processing"/>
    <property type="evidence" value="ECO:0007669"/>
    <property type="project" value="TreeGrafter"/>
</dbReference>